<reference evidence="2" key="1">
    <citation type="journal article" date="2019" name="Science">
        <title>Mutation of a bHLH transcription factor allowed almond domestication.</title>
        <authorList>
            <person name="Sanchez-Perez R."/>
            <person name="Pavan S."/>
            <person name="Mazzeo R."/>
            <person name="Moldovan C."/>
            <person name="Aiese Cigliano R."/>
            <person name="Del Cueto J."/>
            <person name="Ricciardi F."/>
            <person name="Lotti C."/>
            <person name="Ricciardi L."/>
            <person name="Dicenta F."/>
            <person name="Lopez-Marques R.L."/>
            <person name="Lindberg Moller B."/>
        </authorList>
    </citation>
    <scope>NUCLEOTIDE SEQUENCE</scope>
</reference>
<evidence type="ECO:0000256" key="1">
    <source>
        <dbReference type="SAM" id="MobiDB-lite"/>
    </source>
</evidence>
<feature type="compositionally biased region" description="Low complexity" evidence="1">
    <location>
        <begin position="1"/>
        <end position="10"/>
    </location>
</feature>
<sequence length="64" mass="7558">MVLSISSSSSTMNNYDRKKKKKKIASITCPLRFLLKFRSNMIQNRKKKIISDKIELSFLFLLKF</sequence>
<feature type="region of interest" description="Disordered" evidence="1">
    <location>
        <begin position="1"/>
        <end position="20"/>
    </location>
</feature>
<protein>
    <submittedName>
        <fullName evidence="2">Uncharacterized protein</fullName>
    </submittedName>
</protein>
<accession>A0A4Y1QLU0</accession>
<organism evidence="2">
    <name type="scientific">Prunus dulcis</name>
    <name type="common">Almond</name>
    <name type="synonym">Amygdalus dulcis</name>
    <dbReference type="NCBI Taxonomy" id="3755"/>
    <lineage>
        <taxon>Eukaryota</taxon>
        <taxon>Viridiplantae</taxon>
        <taxon>Streptophyta</taxon>
        <taxon>Embryophyta</taxon>
        <taxon>Tracheophyta</taxon>
        <taxon>Spermatophyta</taxon>
        <taxon>Magnoliopsida</taxon>
        <taxon>eudicotyledons</taxon>
        <taxon>Gunneridae</taxon>
        <taxon>Pentapetalae</taxon>
        <taxon>rosids</taxon>
        <taxon>fabids</taxon>
        <taxon>Rosales</taxon>
        <taxon>Rosaceae</taxon>
        <taxon>Amygdaloideae</taxon>
        <taxon>Amygdaleae</taxon>
        <taxon>Prunus</taxon>
    </lineage>
</organism>
<evidence type="ECO:0000313" key="2">
    <source>
        <dbReference type="EMBL" id="BBG92793.1"/>
    </source>
</evidence>
<dbReference type="AlphaFoldDB" id="A0A4Y1QLU0"/>
<name>A0A4Y1QLU0_PRUDU</name>
<dbReference type="EMBL" id="AP019297">
    <property type="protein sequence ID" value="BBG92793.1"/>
    <property type="molecule type" value="Genomic_DNA"/>
</dbReference>
<proteinExistence type="predicted"/>
<gene>
    <name evidence="2" type="ORF">Prudu_000622</name>
</gene>